<dbReference type="Gene3D" id="1.10.1660.10">
    <property type="match status" value="1"/>
</dbReference>
<name>A0A160T386_9CHLR</name>
<protein>
    <recommendedName>
        <fullName evidence="5">HTH merR-type domain-containing protein</fullName>
    </recommendedName>
</protein>
<dbReference type="PANTHER" id="PTHR30204">
    <property type="entry name" value="REDOX-CYCLING DRUG-SENSING TRANSCRIPTIONAL ACTIVATOR SOXR"/>
    <property type="match status" value="1"/>
</dbReference>
<sequence>MLTIGQLARRVGLRPSALRYYEAEGLLEPAGRTEAGYRLYAPADVDTVRLLRRAQRLGFSLAEIRALLAAWRGGDLDNAETLALAEGRYLALERQVTELRVQQHELELFLQELTGAEAGAAQSAFGRLVDRICANPTAELPSHTVLDWLTTYNGCLLSGPAAQDVLAQLRGRHIHVWREDDAYHILVVGRDPATAAALAELTRLERDCAAHPNLIPELTDDEEGYLLVARGDNAFILARLFLALEHETP</sequence>
<proteinExistence type="predicted"/>
<evidence type="ECO:0000259" key="5">
    <source>
        <dbReference type="PROSITE" id="PS50937"/>
    </source>
</evidence>
<evidence type="ECO:0000256" key="2">
    <source>
        <dbReference type="ARBA" id="ARBA00023015"/>
    </source>
</evidence>
<dbReference type="EMBL" id="LN890655">
    <property type="protein sequence ID" value="CUS04446.2"/>
    <property type="molecule type" value="Genomic_DNA"/>
</dbReference>
<keyword evidence="7" id="KW-1185">Reference proteome</keyword>
<keyword evidence="2" id="KW-0805">Transcription regulation</keyword>
<evidence type="ECO:0000313" key="6">
    <source>
        <dbReference type="EMBL" id="CUS04446.2"/>
    </source>
</evidence>
<dbReference type="Pfam" id="PF13411">
    <property type="entry name" value="MerR_1"/>
    <property type="match status" value="1"/>
</dbReference>
<keyword evidence="4" id="KW-0804">Transcription</keyword>
<dbReference type="InterPro" id="IPR047057">
    <property type="entry name" value="MerR_fam"/>
</dbReference>
<dbReference type="SMART" id="SM00422">
    <property type="entry name" value="HTH_MERR"/>
    <property type="match status" value="1"/>
</dbReference>
<feature type="domain" description="HTH merR-type" evidence="5">
    <location>
        <begin position="1"/>
        <end position="70"/>
    </location>
</feature>
<evidence type="ECO:0000256" key="3">
    <source>
        <dbReference type="ARBA" id="ARBA00023125"/>
    </source>
</evidence>
<dbReference type="InterPro" id="IPR009061">
    <property type="entry name" value="DNA-bd_dom_put_sf"/>
</dbReference>
<dbReference type="PRINTS" id="PR00040">
    <property type="entry name" value="HTHMERR"/>
</dbReference>
<keyword evidence="3" id="KW-0238">DNA-binding</keyword>
<dbReference type="PANTHER" id="PTHR30204:SF69">
    <property type="entry name" value="MERR-FAMILY TRANSCRIPTIONAL REGULATOR"/>
    <property type="match status" value="1"/>
</dbReference>
<dbReference type="AlphaFoldDB" id="A0A160T386"/>
<dbReference type="GO" id="GO:0003700">
    <property type="term" value="F:DNA-binding transcription factor activity"/>
    <property type="evidence" value="ECO:0007669"/>
    <property type="project" value="InterPro"/>
</dbReference>
<dbReference type="Proteomes" id="UP000215027">
    <property type="component" value="Chromosome I"/>
</dbReference>
<accession>A0A160T386</accession>
<gene>
    <name evidence="6" type="ORF">CFX0092_A2568</name>
</gene>
<dbReference type="InterPro" id="IPR000551">
    <property type="entry name" value="MerR-type_HTH_dom"/>
</dbReference>
<organism evidence="6 7">
    <name type="scientific">Candidatus Promineifilum breve</name>
    <dbReference type="NCBI Taxonomy" id="1806508"/>
    <lineage>
        <taxon>Bacteria</taxon>
        <taxon>Bacillati</taxon>
        <taxon>Chloroflexota</taxon>
        <taxon>Ardenticatenia</taxon>
        <taxon>Candidatus Promineifilales</taxon>
        <taxon>Candidatus Promineifilaceae</taxon>
        <taxon>Candidatus Promineifilum</taxon>
    </lineage>
</organism>
<dbReference type="OrthoDB" id="9791488at2"/>
<keyword evidence="1" id="KW-0678">Repressor</keyword>
<evidence type="ECO:0000256" key="1">
    <source>
        <dbReference type="ARBA" id="ARBA00022491"/>
    </source>
</evidence>
<dbReference type="RefSeq" id="WP_095043777.1">
    <property type="nucleotide sequence ID" value="NZ_LN890655.1"/>
</dbReference>
<dbReference type="PROSITE" id="PS50937">
    <property type="entry name" value="HTH_MERR_2"/>
    <property type="match status" value="1"/>
</dbReference>
<dbReference type="KEGG" id="pbf:CFX0092_A2568"/>
<evidence type="ECO:0000313" key="7">
    <source>
        <dbReference type="Proteomes" id="UP000215027"/>
    </source>
</evidence>
<evidence type="ECO:0000256" key="4">
    <source>
        <dbReference type="ARBA" id="ARBA00023163"/>
    </source>
</evidence>
<reference evidence="6" key="1">
    <citation type="submission" date="2016-01" db="EMBL/GenBank/DDBJ databases">
        <authorList>
            <person name="Mcilroy J.S."/>
            <person name="Karst M S."/>
            <person name="Albertsen M."/>
        </authorList>
    </citation>
    <scope>NUCLEOTIDE SEQUENCE</scope>
    <source>
        <strain evidence="6">Cfx-K</strain>
    </source>
</reference>
<dbReference type="GO" id="GO:0003677">
    <property type="term" value="F:DNA binding"/>
    <property type="evidence" value="ECO:0007669"/>
    <property type="project" value="UniProtKB-KW"/>
</dbReference>
<dbReference type="SUPFAM" id="SSF46955">
    <property type="entry name" value="Putative DNA-binding domain"/>
    <property type="match status" value="1"/>
</dbReference>